<dbReference type="InterPro" id="IPR014623">
    <property type="entry name" value="Tfc7/tau55"/>
</dbReference>
<dbReference type="InterPro" id="IPR013078">
    <property type="entry name" value="His_Pase_superF_clade-1"/>
</dbReference>
<dbReference type="Pfam" id="PF10419">
    <property type="entry name" value="TFIIIC_sub6"/>
    <property type="match status" value="1"/>
</dbReference>
<reference evidence="2 3" key="1">
    <citation type="journal article" date="2016" name="PLoS ONE">
        <title>Sequence Assembly of Yarrowia lipolytica Strain W29/CLIB89 Shows Transposable Element Diversity.</title>
        <authorList>
            <person name="Magnan C."/>
            <person name="Yu J."/>
            <person name="Chang I."/>
            <person name="Jahn E."/>
            <person name="Kanomata Y."/>
            <person name="Wu J."/>
            <person name="Zeller M."/>
            <person name="Oakes M."/>
            <person name="Baldi P."/>
            <person name="Sandmeyer S."/>
        </authorList>
    </citation>
    <scope>NUCLEOTIDE SEQUENCE [LARGE SCALE GENOMIC DNA]</scope>
    <source>
        <strain evidence="3">CLIB89(W29)</strain>
    </source>
</reference>
<proteinExistence type="predicted"/>
<evidence type="ECO:0000313" key="3">
    <source>
        <dbReference type="Proteomes" id="UP000182444"/>
    </source>
</evidence>
<evidence type="ECO:0000259" key="1">
    <source>
        <dbReference type="Pfam" id="PF10419"/>
    </source>
</evidence>
<sequence length="421" mass="45802">MVKTIYITRHGFRANWLTDQPIPPSPTGIESDPALAEKGVVQAKELGEYLKDIKPPIQRIYASPFYRCIETATPTADHLDLAIYPEGGCGEWFKRERSSHPKPASNAVLKGFFPRVDKNYNSLVVAGDDGEDEAELHERTKRFLNVLIEKLNKEEPEIETILIVSHAAPRIALGRALVGDNSLDIRTGVCSLDTFEVDKEGGLCGEWKLKSSGQVDYLSEGEVMHWGFDVPFDPGSEEDIKARKAAAEASAAAAAEGESDTVSVFIPLNVPPMSRKAGASSKVSSNAPVQISGLTEDRPFVKIGDSAYEGQWTELVGSEMYFNGATGEYVGKSRDRIMLKPMRLHHKQDEVMLEPKKRAHILDQVHAINEERAKQAGETTSGAPVDSVDSVDLEVAAAAVTAASIQDPGTAASLDVTMEDV</sequence>
<dbReference type="KEGG" id="yli:2908819"/>
<name>A0A1D8NPP1_YARLL</name>
<dbReference type="PANTHER" id="PTHR16469:SF51">
    <property type="entry name" value="TRANSCRIPTION FACTOR TAU 55 KDA SUBUNIT"/>
    <property type="match status" value="1"/>
</dbReference>
<dbReference type="EMBL" id="CP017558">
    <property type="protein sequence ID" value="AOW07563.1"/>
    <property type="molecule type" value="Genomic_DNA"/>
</dbReference>
<gene>
    <name evidence="2" type="ORF">YALI1_F29652g</name>
</gene>
<dbReference type="PANTHER" id="PTHR16469">
    <property type="entry name" value="UBIQUITIN-ASSOCIATED AND SH3 DOMAIN-CONTAINING BA-RELATED"/>
    <property type="match status" value="1"/>
</dbReference>
<evidence type="ECO:0000313" key="2">
    <source>
        <dbReference type="EMBL" id="AOW07563.1"/>
    </source>
</evidence>
<dbReference type="SUPFAM" id="SSF53254">
    <property type="entry name" value="Phosphoglycerate mutase-like"/>
    <property type="match status" value="1"/>
</dbReference>
<dbReference type="Proteomes" id="UP000182444">
    <property type="component" value="Chromosome 1F"/>
</dbReference>
<dbReference type="InterPro" id="IPR019481">
    <property type="entry name" value="TFIIIC_triple_barrel"/>
</dbReference>
<dbReference type="InterPro" id="IPR029033">
    <property type="entry name" value="His_PPase_superfam"/>
</dbReference>
<dbReference type="VEuPathDB" id="FungiDB:YALI0_F22421g"/>
<organism evidence="2 3">
    <name type="scientific">Yarrowia lipolytica</name>
    <name type="common">Candida lipolytica</name>
    <dbReference type="NCBI Taxonomy" id="4952"/>
    <lineage>
        <taxon>Eukaryota</taxon>
        <taxon>Fungi</taxon>
        <taxon>Dikarya</taxon>
        <taxon>Ascomycota</taxon>
        <taxon>Saccharomycotina</taxon>
        <taxon>Dipodascomycetes</taxon>
        <taxon>Dipodascales</taxon>
        <taxon>Dipodascales incertae sedis</taxon>
        <taxon>Yarrowia</taxon>
    </lineage>
</organism>
<dbReference type="Gene3D" id="3.40.50.1240">
    <property type="entry name" value="Phosphoglycerate mutase-like"/>
    <property type="match status" value="1"/>
</dbReference>
<dbReference type="RefSeq" id="XP_505748.3">
    <property type="nucleotide sequence ID" value="XM_505748.3"/>
</dbReference>
<dbReference type="InterPro" id="IPR051710">
    <property type="entry name" value="Phosphatase_SH3-domain"/>
</dbReference>
<dbReference type="eggNOG" id="ENOG502RYP8">
    <property type="taxonomic scope" value="Eukaryota"/>
</dbReference>
<dbReference type="CDD" id="cd07067">
    <property type="entry name" value="HP_PGM_like"/>
    <property type="match status" value="1"/>
</dbReference>
<dbReference type="Pfam" id="PF00300">
    <property type="entry name" value="His_Phos_1"/>
    <property type="match status" value="1"/>
</dbReference>
<dbReference type="AlphaFoldDB" id="A0A1D8NPP1"/>
<feature type="domain" description="Transcription factor TFIIIC triple barrel" evidence="1">
    <location>
        <begin position="265"/>
        <end position="344"/>
    </location>
</feature>
<protein>
    <recommendedName>
        <fullName evidence="1">Transcription factor TFIIIC triple barrel domain-containing protein</fullName>
    </recommendedName>
</protein>
<dbReference type="VEuPathDB" id="FungiDB:YALI1_F29652g"/>
<dbReference type="Gene3D" id="2.60.40.4370">
    <property type="match status" value="1"/>
</dbReference>
<dbReference type="PIRSF" id="PIRSF036802">
    <property type="entry name" value="Tau55_TFC7"/>
    <property type="match status" value="1"/>
</dbReference>
<dbReference type="GeneID" id="2908819"/>
<accession>A0A1D8NPP1</accession>